<gene>
    <name evidence="2" type="ORF">H8709_07770</name>
</gene>
<evidence type="ECO:0000313" key="2">
    <source>
        <dbReference type="EMBL" id="MBC8570723.1"/>
    </source>
</evidence>
<organism evidence="2 3">
    <name type="scientific">Zongyangia hominis</name>
    <dbReference type="NCBI Taxonomy" id="2763677"/>
    <lineage>
        <taxon>Bacteria</taxon>
        <taxon>Bacillati</taxon>
        <taxon>Bacillota</taxon>
        <taxon>Clostridia</taxon>
        <taxon>Eubacteriales</taxon>
        <taxon>Oscillospiraceae</taxon>
        <taxon>Zongyangia</taxon>
    </lineage>
</organism>
<feature type="transmembrane region" description="Helical" evidence="1">
    <location>
        <begin position="236"/>
        <end position="254"/>
    </location>
</feature>
<reference evidence="2" key="1">
    <citation type="submission" date="2020-08" db="EMBL/GenBank/DDBJ databases">
        <title>Genome public.</title>
        <authorList>
            <person name="Liu C."/>
            <person name="Sun Q."/>
        </authorList>
    </citation>
    <scope>NUCLEOTIDE SEQUENCE</scope>
    <source>
        <strain evidence="2">NSJ-54</strain>
    </source>
</reference>
<dbReference type="AlphaFoldDB" id="A0A926IBX2"/>
<dbReference type="EMBL" id="JACRTC010000005">
    <property type="protein sequence ID" value="MBC8570723.1"/>
    <property type="molecule type" value="Genomic_DNA"/>
</dbReference>
<feature type="transmembrane region" description="Helical" evidence="1">
    <location>
        <begin position="12"/>
        <end position="38"/>
    </location>
</feature>
<keyword evidence="1" id="KW-0472">Membrane</keyword>
<comment type="caution">
    <text evidence="2">The sequence shown here is derived from an EMBL/GenBank/DDBJ whole genome shotgun (WGS) entry which is preliminary data.</text>
</comment>
<proteinExistence type="predicted"/>
<keyword evidence="1" id="KW-1133">Transmembrane helix</keyword>
<sequence>MKRKKAVTAETFICLAVIFLFFGYVATVMGFGAMFSTIMNTAYNLLLETVFYLMAVSVIAGAISSLFTEFGVVALINKLISPAMRFLYGLPGAAALGIVTTFVSDNPAILTLTENKNYVKYFKNYQLPTLCNLGTSFGMGLILATYMLGLGKGAEYVAPVLIGILGAAIGSIVSVKLMMRCTKREYGITRAQYKQDIRGAKTAVVEDVEVEDSVFRRVMNSLLSGGKTGVQMGMEIIPGVLVICTFVMLLSYGAGVGADGASAYTGAAYEGVALLPKLGELISPVAKFLFGFQDPGNIAVPLTSLGSTGAAMALIPNMLKNGAAGPNQIAVFTAIGMCWSGYLSTHVSMMDVIHCRKFIPAAIGSHTIGGLCAGIAANYLYQLAALIL</sequence>
<feature type="transmembrane region" description="Helical" evidence="1">
    <location>
        <begin position="156"/>
        <end position="175"/>
    </location>
</feature>
<evidence type="ECO:0000256" key="1">
    <source>
        <dbReference type="SAM" id="Phobius"/>
    </source>
</evidence>
<dbReference type="Proteomes" id="UP000660861">
    <property type="component" value="Unassembled WGS sequence"/>
</dbReference>
<name>A0A926IBX2_9FIRM</name>
<feature type="transmembrane region" description="Helical" evidence="1">
    <location>
        <begin position="50"/>
        <end position="76"/>
    </location>
</feature>
<feature type="transmembrane region" description="Helical" evidence="1">
    <location>
        <begin position="130"/>
        <end position="150"/>
    </location>
</feature>
<feature type="transmembrane region" description="Helical" evidence="1">
    <location>
        <begin position="359"/>
        <end position="381"/>
    </location>
</feature>
<keyword evidence="3" id="KW-1185">Reference proteome</keyword>
<evidence type="ECO:0008006" key="4">
    <source>
        <dbReference type="Google" id="ProtNLM"/>
    </source>
</evidence>
<keyword evidence="1" id="KW-0812">Transmembrane</keyword>
<evidence type="ECO:0000313" key="3">
    <source>
        <dbReference type="Proteomes" id="UP000660861"/>
    </source>
</evidence>
<dbReference type="RefSeq" id="WP_262397820.1">
    <property type="nucleotide sequence ID" value="NZ_JACRTC010000005.1"/>
</dbReference>
<protein>
    <recommendedName>
        <fullName evidence="4">Transporter gate domain protein</fullName>
    </recommendedName>
</protein>
<feature type="transmembrane region" description="Helical" evidence="1">
    <location>
        <begin position="298"/>
        <end position="317"/>
    </location>
</feature>
<feature type="transmembrane region" description="Helical" evidence="1">
    <location>
        <begin position="329"/>
        <end position="347"/>
    </location>
</feature>
<accession>A0A926IBX2</accession>